<dbReference type="EMBL" id="BKCJ011574137">
    <property type="protein sequence ID" value="GFD42442.1"/>
    <property type="molecule type" value="Genomic_DNA"/>
</dbReference>
<proteinExistence type="predicted"/>
<evidence type="ECO:0000313" key="1">
    <source>
        <dbReference type="EMBL" id="GFD42442.1"/>
    </source>
</evidence>
<dbReference type="AlphaFoldDB" id="A0A699W3F0"/>
<comment type="caution">
    <text evidence="1">The sequence shown here is derived from an EMBL/GenBank/DDBJ whole genome shotgun (WGS) entry which is preliminary data.</text>
</comment>
<name>A0A699W3F0_TANCI</name>
<reference evidence="1" key="1">
    <citation type="journal article" date="2019" name="Sci. Rep.">
        <title>Draft genome of Tanacetum cinerariifolium, the natural source of mosquito coil.</title>
        <authorList>
            <person name="Yamashiro T."/>
            <person name="Shiraishi A."/>
            <person name="Satake H."/>
            <person name="Nakayama K."/>
        </authorList>
    </citation>
    <scope>NUCLEOTIDE SEQUENCE</scope>
</reference>
<accession>A0A699W3F0</accession>
<organism evidence="1">
    <name type="scientific">Tanacetum cinerariifolium</name>
    <name type="common">Dalmatian daisy</name>
    <name type="synonym">Chrysanthemum cinerariifolium</name>
    <dbReference type="NCBI Taxonomy" id="118510"/>
    <lineage>
        <taxon>Eukaryota</taxon>
        <taxon>Viridiplantae</taxon>
        <taxon>Streptophyta</taxon>
        <taxon>Embryophyta</taxon>
        <taxon>Tracheophyta</taxon>
        <taxon>Spermatophyta</taxon>
        <taxon>Magnoliopsida</taxon>
        <taxon>eudicotyledons</taxon>
        <taxon>Gunneridae</taxon>
        <taxon>Pentapetalae</taxon>
        <taxon>asterids</taxon>
        <taxon>campanulids</taxon>
        <taxon>Asterales</taxon>
        <taxon>Asteraceae</taxon>
        <taxon>Asteroideae</taxon>
        <taxon>Anthemideae</taxon>
        <taxon>Anthemidinae</taxon>
        <taxon>Tanacetum</taxon>
    </lineage>
</organism>
<gene>
    <name evidence="1" type="ORF">Tci_914411</name>
</gene>
<sequence>HALGRPEVGPIKVETNAGASYQRLAGPHVARSTRGLGSGQRIRWAGRARLRHPLKERVSGVIYRFTVFKRLLLQQRLGASSPGY</sequence>
<protein>
    <submittedName>
        <fullName evidence="1">Uncharacterized protein</fullName>
    </submittedName>
</protein>
<feature type="non-terminal residue" evidence="1">
    <location>
        <position position="1"/>
    </location>
</feature>